<dbReference type="RefSeq" id="WP_013863918.1">
    <property type="nucleotide sequence ID" value="NC_015635.1"/>
</dbReference>
<protein>
    <submittedName>
        <fullName evidence="1">Uncharacterized protein</fullName>
    </submittedName>
</protein>
<organism evidence="1 2">
    <name type="scientific">Microlunatus phosphovorus (strain ATCC 700054 / DSM 10555 / JCM 9379 / NBRC 101784 / NCIMB 13414 / VKM Ac-1990 / NM-1)</name>
    <dbReference type="NCBI Taxonomy" id="1032480"/>
    <lineage>
        <taxon>Bacteria</taxon>
        <taxon>Bacillati</taxon>
        <taxon>Actinomycetota</taxon>
        <taxon>Actinomycetes</taxon>
        <taxon>Propionibacteriales</taxon>
        <taxon>Propionibacteriaceae</taxon>
        <taxon>Microlunatus</taxon>
    </lineage>
</organism>
<dbReference type="KEGG" id="mph:MLP_30390"/>
<name>F5XKI1_MICPN</name>
<evidence type="ECO:0000313" key="2">
    <source>
        <dbReference type="Proteomes" id="UP000007947"/>
    </source>
</evidence>
<gene>
    <name evidence="1" type="ordered locus">MLP_30390</name>
</gene>
<evidence type="ECO:0000313" key="1">
    <source>
        <dbReference type="EMBL" id="BAK36053.1"/>
    </source>
</evidence>
<dbReference type="STRING" id="1032480.MLP_30390"/>
<dbReference type="HOGENOM" id="CLU_3027258_0_0_11"/>
<proteinExistence type="predicted"/>
<dbReference type="AlphaFoldDB" id="F5XKI1"/>
<dbReference type="Proteomes" id="UP000007947">
    <property type="component" value="Chromosome"/>
</dbReference>
<sequence length="55" mass="6172">MPTTTITHRSTDELLTCPCCGASRAVRRATMRYLSRVAGDAYYAELHRIVTGNKR</sequence>
<dbReference type="EMBL" id="AP012204">
    <property type="protein sequence ID" value="BAK36053.1"/>
    <property type="molecule type" value="Genomic_DNA"/>
</dbReference>
<keyword evidence="2" id="KW-1185">Reference proteome</keyword>
<accession>F5XKI1</accession>
<reference evidence="1 2" key="1">
    <citation type="submission" date="2011-05" db="EMBL/GenBank/DDBJ databases">
        <title>Whole genome sequence of Microlunatus phosphovorus NM-1.</title>
        <authorList>
            <person name="Hosoyama A."/>
            <person name="Sasaki K."/>
            <person name="Harada T."/>
            <person name="Igarashi R."/>
            <person name="Kawakoshi A."/>
            <person name="Sasagawa M."/>
            <person name="Fukada J."/>
            <person name="Nakamura S."/>
            <person name="Katano Y."/>
            <person name="Hanada S."/>
            <person name="Kamagata Y."/>
            <person name="Nakamura N."/>
            <person name="Yamazaki S."/>
            <person name="Fujita N."/>
        </authorList>
    </citation>
    <scope>NUCLEOTIDE SEQUENCE [LARGE SCALE GENOMIC DNA]</scope>
    <source>
        <strain evidence="2">ATCC 700054 / DSM 10555 / JCM 9379 / NBRC 101784 / NCIMB 13414 / VKM Ac-1990 / NM-1</strain>
    </source>
</reference>